<dbReference type="AlphaFoldDB" id="F4KRS8"/>
<dbReference type="KEGG" id="hhy:Halhy_2147"/>
<dbReference type="EMBL" id="CP002691">
    <property type="protein sequence ID" value="AEE50032.1"/>
    <property type="molecule type" value="Genomic_DNA"/>
</dbReference>
<dbReference type="CDD" id="cd06170">
    <property type="entry name" value="LuxR_C_like"/>
    <property type="match status" value="1"/>
</dbReference>
<feature type="domain" description="Response regulatory" evidence="4">
    <location>
        <begin position="9"/>
        <end position="125"/>
    </location>
</feature>
<reference key="2">
    <citation type="submission" date="2011-04" db="EMBL/GenBank/DDBJ databases">
        <title>Complete sequence of chromosome of Haliscomenobacter hydrossis DSM 1100.</title>
        <authorList>
            <consortium name="US DOE Joint Genome Institute (JGI-PGF)"/>
            <person name="Lucas S."/>
            <person name="Han J."/>
            <person name="Lapidus A."/>
            <person name="Bruce D."/>
            <person name="Goodwin L."/>
            <person name="Pitluck S."/>
            <person name="Peters L."/>
            <person name="Kyrpides N."/>
            <person name="Mavromatis K."/>
            <person name="Ivanova N."/>
            <person name="Ovchinnikova G."/>
            <person name="Pagani I."/>
            <person name="Daligault H."/>
            <person name="Detter J.C."/>
            <person name="Han C."/>
            <person name="Land M."/>
            <person name="Hauser L."/>
            <person name="Markowitz V."/>
            <person name="Cheng J.-F."/>
            <person name="Hugenholtz P."/>
            <person name="Woyke T."/>
            <person name="Wu D."/>
            <person name="Verbarg S."/>
            <person name="Frueling A."/>
            <person name="Brambilla E."/>
            <person name="Klenk H.-P."/>
            <person name="Eisen J.A."/>
        </authorList>
    </citation>
    <scope>NUCLEOTIDE SEQUENCE</scope>
    <source>
        <strain>DSM 1100</strain>
    </source>
</reference>
<dbReference type="Pfam" id="PF00072">
    <property type="entry name" value="Response_reg"/>
    <property type="match status" value="1"/>
</dbReference>
<dbReference type="Pfam" id="PF00196">
    <property type="entry name" value="GerE"/>
    <property type="match status" value="1"/>
</dbReference>
<dbReference type="RefSeq" id="WP_013764585.1">
    <property type="nucleotide sequence ID" value="NC_015510.1"/>
</dbReference>
<dbReference type="eggNOG" id="COG2197">
    <property type="taxonomic scope" value="Bacteria"/>
</dbReference>
<feature type="domain" description="HTH luxR-type" evidence="3">
    <location>
        <begin position="144"/>
        <end position="209"/>
    </location>
</feature>
<dbReference type="GO" id="GO:0000160">
    <property type="term" value="P:phosphorelay signal transduction system"/>
    <property type="evidence" value="ECO:0007669"/>
    <property type="project" value="InterPro"/>
</dbReference>
<dbReference type="PANTHER" id="PTHR43214:SF43">
    <property type="entry name" value="TWO-COMPONENT RESPONSE REGULATOR"/>
    <property type="match status" value="1"/>
</dbReference>
<organism evidence="5 6">
    <name type="scientific">Haliscomenobacter hydrossis (strain ATCC 27775 / DSM 1100 / LMG 10767 / O)</name>
    <dbReference type="NCBI Taxonomy" id="760192"/>
    <lineage>
        <taxon>Bacteria</taxon>
        <taxon>Pseudomonadati</taxon>
        <taxon>Bacteroidota</taxon>
        <taxon>Saprospiria</taxon>
        <taxon>Saprospirales</taxon>
        <taxon>Haliscomenobacteraceae</taxon>
        <taxon>Haliscomenobacter</taxon>
    </lineage>
</organism>
<evidence type="ECO:0000256" key="1">
    <source>
        <dbReference type="ARBA" id="ARBA00023125"/>
    </source>
</evidence>
<dbReference type="Gene3D" id="3.40.50.2300">
    <property type="match status" value="1"/>
</dbReference>
<evidence type="ECO:0000259" key="3">
    <source>
        <dbReference type="PROSITE" id="PS50043"/>
    </source>
</evidence>
<dbReference type="PROSITE" id="PS00622">
    <property type="entry name" value="HTH_LUXR_1"/>
    <property type="match status" value="1"/>
</dbReference>
<accession>F4KRS8</accession>
<dbReference type="OrthoDB" id="9797341at2"/>
<dbReference type="InterPro" id="IPR001789">
    <property type="entry name" value="Sig_transdc_resp-reg_receiver"/>
</dbReference>
<dbReference type="PROSITE" id="PS50043">
    <property type="entry name" value="HTH_LUXR_2"/>
    <property type="match status" value="1"/>
</dbReference>
<dbReference type="InterPro" id="IPR011006">
    <property type="entry name" value="CheY-like_superfamily"/>
</dbReference>
<dbReference type="GO" id="GO:0003677">
    <property type="term" value="F:DNA binding"/>
    <property type="evidence" value="ECO:0007669"/>
    <property type="project" value="UniProtKB-KW"/>
</dbReference>
<evidence type="ECO:0000313" key="5">
    <source>
        <dbReference type="EMBL" id="AEE50032.1"/>
    </source>
</evidence>
<dbReference type="SUPFAM" id="SSF52172">
    <property type="entry name" value="CheY-like"/>
    <property type="match status" value="1"/>
</dbReference>
<dbReference type="PANTHER" id="PTHR43214">
    <property type="entry name" value="TWO-COMPONENT RESPONSE REGULATOR"/>
    <property type="match status" value="1"/>
</dbReference>
<dbReference type="Proteomes" id="UP000008461">
    <property type="component" value="Chromosome"/>
</dbReference>
<dbReference type="STRING" id="760192.Halhy_2147"/>
<dbReference type="SMART" id="SM00448">
    <property type="entry name" value="REC"/>
    <property type="match status" value="1"/>
</dbReference>
<dbReference type="PROSITE" id="PS50110">
    <property type="entry name" value="RESPONSE_REGULATORY"/>
    <property type="match status" value="1"/>
</dbReference>
<dbReference type="SMART" id="SM00421">
    <property type="entry name" value="HTH_LUXR"/>
    <property type="match status" value="1"/>
</dbReference>
<dbReference type="InterPro" id="IPR039420">
    <property type="entry name" value="WalR-like"/>
</dbReference>
<comment type="caution">
    <text evidence="2">Lacks conserved residue(s) required for the propagation of feature annotation.</text>
</comment>
<protein>
    <submittedName>
        <fullName evidence="5">Two component transcriptional regulator, LuxR family</fullName>
    </submittedName>
</protein>
<evidence type="ECO:0000259" key="4">
    <source>
        <dbReference type="PROSITE" id="PS50110"/>
    </source>
</evidence>
<evidence type="ECO:0000313" key="6">
    <source>
        <dbReference type="Proteomes" id="UP000008461"/>
    </source>
</evidence>
<dbReference type="InterPro" id="IPR016032">
    <property type="entry name" value="Sig_transdc_resp-reg_C-effctor"/>
</dbReference>
<gene>
    <name evidence="5" type="ordered locus">Halhy_2147</name>
</gene>
<keyword evidence="6" id="KW-1185">Reference proteome</keyword>
<dbReference type="InterPro" id="IPR000792">
    <property type="entry name" value="Tscrpt_reg_LuxR_C"/>
</dbReference>
<name>F4KRS8_HALH1</name>
<dbReference type="SUPFAM" id="SSF46894">
    <property type="entry name" value="C-terminal effector domain of the bipartite response regulators"/>
    <property type="match status" value="1"/>
</dbReference>
<dbReference type="HOGENOM" id="CLU_000445_90_10_10"/>
<dbReference type="PRINTS" id="PR00038">
    <property type="entry name" value="HTHLUXR"/>
</dbReference>
<proteinExistence type="predicted"/>
<reference evidence="5 6" key="1">
    <citation type="journal article" date="2011" name="Stand. Genomic Sci.">
        <title>Complete genome sequence of Haliscomenobacter hydrossis type strain (O).</title>
        <authorList>
            <consortium name="US DOE Joint Genome Institute (JGI-PGF)"/>
            <person name="Daligault H."/>
            <person name="Lapidus A."/>
            <person name="Zeytun A."/>
            <person name="Nolan M."/>
            <person name="Lucas S."/>
            <person name="Del Rio T.G."/>
            <person name="Tice H."/>
            <person name="Cheng J.F."/>
            <person name="Tapia R."/>
            <person name="Han C."/>
            <person name="Goodwin L."/>
            <person name="Pitluck S."/>
            <person name="Liolios K."/>
            <person name="Pagani I."/>
            <person name="Ivanova N."/>
            <person name="Huntemann M."/>
            <person name="Mavromatis K."/>
            <person name="Mikhailova N."/>
            <person name="Pati A."/>
            <person name="Chen A."/>
            <person name="Palaniappan K."/>
            <person name="Land M."/>
            <person name="Hauser L."/>
            <person name="Brambilla E.M."/>
            <person name="Rohde M."/>
            <person name="Verbarg S."/>
            <person name="Goker M."/>
            <person name="Bristow J."/>
            <person name="Eisen J.A."/>
            <person name="Markowitz V."/>
            <person name="Hugenholtz P."/>
            <person name="Kyrpides N.C."/>
            <person name="Klenk H.P."/>
            <person name="Woyke T."/>
        </authorList>
    </citation>
    <scope>NUCLEOTIDE SEQUENCE [LARGE SCALE GENOMIC DNA]</scope>
    <source>
        <strain evidence="6">ATCC 27775 / DSM 1100 / LMG 10767 / O</strain>
    </source>
</reference>
<sequence length="211" mass="23194">MIAQARPIRVGIIDGQSPIAKGLSLLINGTAGLQVAHVYASAKEAQVALNKDLPDVLLFLLGQPDVEELSSISAIRKMLPLIKIIVVSEREDEDLVFHMLRAGAGGFLTRDVSPLKLLEAIREIQDGGAPMTMNVARLVVASFFKNNDSLLTPREREVLSWMARGKSYTQIAEILFVDKETVRSHIKNIYGKLEVHSKADAIEKATLEKLI</sequence>
<keyword evidence="1" id="KW-0238">DNA-binding</keyword>
<evidence type="ECO:0000256" key="2">
    <source>
        <dbReference type="PROSITE-ProRule" id="PRU00169"/>
    </source>
</evidence>
<dbReference type="GO" id="GO:0006355">
    <property type="term" value="P:regulation of DNA-templated transcription"/>
    <property type="evidence" value="ECO:0007669"/>
    <property type="project" value="InterPro"/>
</dbReference>